<evidence type="ECO:0000313" key="2">
    <source>
        <dbReference type="Proteomes" id="UP000886653"/>
    </source>
</evidence>
<evidence type="ECO:0000313" key="1">
    <source>
        <dbReference type="EMBL" id="KAG0141880.1"/>
    </source>
</evidence>
<name>A0A9P6T7S7_9BASI</name>
<dbReference type="AlphaFoldDB" id="A0A9P6T7S7"/>
<organism evidence="1 2">
    <name type="scientific">Cronartium quercuum f. sp. fusiforme G11</name>
    <dbReference type="NCBI Taxonomy" id="708437"/>
    <lineage>
        <taxon>Eukaryota</taxon>
        <taxon>Fungi</taxon>
        <taxon>Dikarya</taxon>
        <taxon>Basidiomycota</taxon>
        <taxon>Pucciniomycotina</taxon>
        <taxon>Pucciniomycetes</taxon>
        <taxon>Pucciniales</taxon>
        <taxon>Coleosporiaceae</taxon>
        <taxon>Cronartium</taxon>
    </lineage>
</organism>
<dbReference type="OrthoDB" id="2507256at2759"/>
<gene>
    <name evidence="1" type="ORF">CROQUDRAFT_684135</name>
</gene>
<sequence length="115" mass="12513">MTSYLSNPTNFNLLFDGGKKTVITGQSLNKAGTYDMFATNIDTLYTSRCAGVTNAKLAGGISVVDEKRKAICPCYDMMDKLFGNKSNVATFGLFNCGDLPAEEQDEDNDSEFILV</sequence>
<dbReference type="EMBL" id="MU167368">
    <property type="protein sequence ID" value="KAG0141880.1"/>
    <property type="molecule type" value="Genomic_DNA"/>
</dbReference>
<dbReference type="Proteomes" id="UP000886653">
    <property type="component" value="Unassembled WGS sequence"/>
</dbReference>
<protein>
    <submittedName>
        <fullName evidence="1">Uncharacterized protein</fullName>
    </submittedName>
</protein>
<proteinExistence type="predicted"/>
<accession>A0A9P6T7S7</accession>
<comment type="caution">
    <text evidence="1">The sequence shown here is derived from an EMBL/GenBank/DDBJ whole genome shotgun (WGS) entry which is preliminary data.</text>
</comment>
<reference evidence="1" key="1">
    <citation type="submission" date="2013-11" db="EMBL/GenBank/DDBJ databases">
        <title>Genome sequence of the fusiform rust pathogen reveals effectors for host alternation and coevolution with pine.</title>
        <authorList>
            <consortium name="DOE Joint Genome Institute"/>
            <person name="Smith K."/>
            <person name="Pendleton A."/>
            <person name="Kubisiak T."/>
            <person name="Anderson C."/>
            <person name="Salamov A."/>
            <person name="Aerts A."/>
            <person name="Riley R."/>
            <person name="Clum A."/>
            <person name="Lindquist E."/>
            <person name="Ence D."/>
            <person name="Campbell M."/>
            <person name="Kronenberg Z."/>
            <person name="Feau N."/>
            <person name="Dhillon B."/>
            <person name="Hamelin R."/>
            <person name="Burleigh J."/>
            <person name="Smith J."/>
            <person name="Yandell M."/>
            <person name="Nelson C."/>
            <person name="Grigoriev I."/>
            <person name="Davis J."/>
        </authorList>
    </citation>
    <scope>NUCLEOTIDE SEQUENCE</scope>
    <source>
        <strain evidence="1">G11</strain>
    </source>
</reference>
<keyword evidence="2" id="KW-1185">Reference proteome</keyword>